<dbReference type="OrthoDB" id="2162691at2759"/>
<feature type="domain" description="VASt" evidence="8">
    <location>
        <begin position="873"/>
        <end position="1043"/>
    </location>
</feature>
<evidence type="ECO:0000313" key="10">
    <source>
        <dbReference type="Proteomes" id="UP000094236"/>
    </source>
</evidence>
<dbReference type="GO" id="GO:0032541">
    <property type="term" value="C:cortical endoplasmic reticulum"/>
    <property type="evidence" value="ECO:0007669"/>
    <property type="project" value="TreeGrafter"/>
</dbReference>
<dbReference type="Pfam" id="PF16016">
    <property type="entry name" value="VASt"/>
    <property type="match status" value="1"/>
</dbReference>
<comment type="similarity">
    <text evidence="2">Belongs to the YSP2 family.</text>
</comment>
<reference evidence="10" key="1">
    <citation type="submission" date="2016-05" db="EMBL/GenBank/DDBJ databases">
        <title>Comparative genomics of biotechnologically important yeasts.</title>
        <authorList>
            <consortium name="DOE Joint Genome Institute"/>
            <person name="Riley R."/>
            <person name="Haridas S."/>
            <person name="Wolfe K.H."/>
            <person name="Lopes M.R."/>
            <person name="Hittinger C.T."/>
            <person name="Goker M."/>
            <person name="Salamov A."/>
            <person name="Wisecaver J."/>
            <person name="Long T.M."/>
            <person name="Aerts A.L."/>
            <person name="Barry K."/>
            <person name="Choi C."/>
            <person name="Clum A."/>
            <person name="Coughlan A.Y."/>
            <person name="Deshpande S."/>
            <person name="Douglass A.P."/>
            <person name="Hanson S.J."/>
            <person name="Klenk H.-P."/>
            <person name="Labutti K."/>
            <person name="Lapidus A."/>
            <person name="Lindquist E."/>
            <person name="Lipzen A."/>
            <person name="Meier-Kolthoff J.P."/>
            <person name="Ohm R.A."/>
            <person name="Otillar R.P."/>
            <person name="Pangilinan J."/>
            <person name="Peng Y."/>
            <person name="Rokas A."/>
            <person name="Rosa C.A."/>
            <person name="Scheuner C."/>
            <person name="Sibirny A.A."/>
            <person name="Slot J.C."/>
            <person name="Stielow J.B."/>
            <person name="Sun H."/>
            <person name="Kurtzman C.P."/>
            <person name="Blackwell M."/>
            <person name="Grigoriev I.V."/>
            <person name="Jeffries T.W."/>
        </authorList>
    </citation>
    <scope>NUCLEOTIDE SEQUENCE [LARGE SCALE GENOMIC DNA]</scope>
    <source>
        <strain evidence="10">NRRL Y-2460</strain>
    </source>
</reference>
<dbReference type="GO" id="GO:0120015">
    <property type="term" value="F:sterol transfer activity"/>
    <property type="evidence" value="ECO:0007669"/>
    <property type="project" value="TreeGrafter"/>
</dbReference>
<dbReference type="CDD" id="cd13220">
    <property type="entry name" value="PH-GRAM_GRAMDC"/>
    <property type="match status" value="1"/>
</dbReference>
<evidence type="ECO:0000256" key="2">
    <source>
        <dbReference type="ARBA" id="ARBA00006582"/>
    </source>
</evidence>
<keyword evidence="3 7" id="KW-0812">Transmembrane</keyword>
<feature type="transmembrane region" description="Helical" evidence="7">
    <location>
        <begin position="1101"/>
        <end position="1119"/>
    </location>
</feature>
<evidence type="ECO:0000256" key="7">
    <source>
        <dbReference type="SAM" id="Phobius"/>
    </source>
</evidence>
<accession>A0A1E4TXT9</accession>
<dbReference type="EMBL" id="KV454012">
    <property type="protein sequence ID" value="ODV96557.1"/>
    <property type="molecule type" value="Genomic_DNA"/>
</dbReference>
<organism evidence="9 10">
    <name type="scientific">Pachysolen tannophilus NRRL Y-2460</name>
    <dbReference type="NCBI Taxonomy" id="669874"/>
    <lineage>
        <taxon>Eukaryota</taxon>
        <taxon>Fungi</taxon>
        <taxon>Dikarya</taxon>
        <taxon>Ascomycota</taxon>
        <taxon>Saccharomycotina</taxon>
        <taxon>Pichiomycetes</taxon>
        <taxon>Pachysolenaceae</taxon>
        <taxon>Pachysolen</taxon>
    </lineage>
</organism>
<feature type="region of interest" description="Disordered" evidence="6">
    <location>
        <begin position="770"/>
        <end position="802"/>
    </location>
</feature>
<dbReference type="Gene3D" id="2.30.29.30">
    <property type="entry name" value="Pleckstrin-homology domain (PH domain)/Phosphotyrosine-binding domain (PTB)"/>
    <property type="match status" value="1"/>
</dbReference>
<feature type="compositionally biased region" description="Low complexity" evidence="6">
    <location>
        <begin position="477"/>
        <end position="486"/>
    </location>
</feature>
<dbReference type="InterPro" id="IPR051482">
    <property type="entry name" value="Cholesterol_transport"/>
</dbReference>
<dbReference type="PROSITE" id="PS51778">
    <property type="entry name" value="VAST"/>
    <property type="match status" value="1"/>
</dbReference>
<feature type="region of interest" description="Disordered" evidence="6">
    <location>
        <begin position="235"/>
        <end position="314"/>
    </location>
</feature>
<comment type="subcellular location">
    <subcellularLocation>
        <location evidence="1">Membrane</location>
        <topology evidence="1">Single-pass membrane protein</topology>
    </subcellularLocation>
</comment>
<feature type="compositionally biased region" description="Low complexity" evidence="6">
    <location>
        <begin position="85"/>
        <end position="99"/>
    </location>
</feature>
<name>A0A1E4TXT9_PACTA</name>
<sequence>MSETDVMNRSGSLSSKLFMKNINNDKSIESSDVSQDSNSMAKRNGKAGEMKRGSHNNVDRSSSTAASRRLKKLFQPKSKNHDIQNDQNDQNNSVVSNDNPHGSGSFFSRRSVLKNDAAPINNNGNTSHNNHSDTSFKKIRHKKPTSPLQFADQLRINTVKSHSSTKTNQNNQDAVVLKVPFQLQMDDNDSIEEVSSNLKNNYSEGNSILEAPSPLYTSNTEQLKKLPSLAVGRAFSSTKKARKTRSNLSSPVTSFKDNSSDTSNFRRPLSPSSFANSTDINTSTVNNDSSVMEGDSRHANGASSSGKRNNSVSNEGGGLFSSFISAAQNAASHITSMGPDQNATHASLNGQTDDDDDKDSMINSTGINNNIKAKAEPKSKFSDVLSTIKLLASDAVGSNSNNTSFYLNNLYNDSLSQHIDTILTNKNVNETPSNMKPLSDSPIEDITKGITFKAVRKSQLNTLGKGDLNLSDFNDKNSSSNSNSNEEASEELQPAVNDNVPPRISIELPEETTKRPLLPQQETNNVNQGFLSAPVATTSNNNSIVRTPSAKSGLERKSISPRRRTLSPSFAKFSDSISLAPENIIRKKKQLHLKNYKKSIAASDDAVDYNSDTNDDGLSTLSPALSKVVSTMTLNKFDSKDITFANEKTQAEFHQIFKQISPKERLIEDYSCALQREILVQGRIYLSENHICFNSNILGWVKNFVIPLEEVIQIEKKTTAGVFPNAILVQTLHSKHIFASLLSRDSTFDLLTVVWNKNIHSAALGSELEGGSAEDVDLAGDDTESYGSEDSYTSGDDVDYDGHNVNVSDVTSDMENMTNESDKDEQQNFNQKQEDYADHLGGAPYYEESINGLPLVGPKTHHPTENEYVKKPNDVLICDEKVNGPLGVIYLLLFGDDSLFIKSTLEKAKNYEISDIPKMERNENDIKARSYSYKKPLNAPVGPKQTKCIITETVEKFDLNSTIHVLQTTQTPDVPSGNSFSVKTMFLLSWAENNRTRIVVMTSIDWTSKSWIKGAVERGTIDGQKEFIKIILSELKSTIALGALSTRKRTNTISRRKRASTKSRRKEEDKIKVEEADHEVKTENNYISMISDIISMIPASLRLPLGIFMFLLIVYLTLFRSAPSVSPSMEISGTSNVIINGRKYLMIPSDQGFNDENYLSNEMEYNIWNWIDDRNHMKKSTSNKKLQDKEFDIKDHHSRQNLEEMVRLMQARLDELRDQLD</sequence>
<dbReference type="GO" id="GO:0140268">
    <property type="term" value="C:endoplasmic reticulum-plasma membrane contact site"/>
    <property type="evidence" value="ECO:0007669"/>
    <property type="project" value="TreeGrafter"/>
</dbReference>
<dbReference type="Pfam" id="PF02893">
    <property type="entry name" value="GRAM"/>
    <property type="match status" value="1"/>
</dbReference>
<feature type="compositionally biased region" description="Polar residues" evidence="6">
    <location>
        <begin position="26"/>
        <end position="41"/>
    </location>
</feature>
<evidence type="ECO:0000256" key="4">
    <source>
        <dbReference type="ARBA" id="ARBA00022989"/>
    </source>
</evidence>
<feature type="region of interest" description="Disordered" evidence="6">
    <location>
        <begin position="533"/>
        <end position="565"/>
    </location>
</feature>
<keyword evidence="10" id="KW-1185">Reference proteome</keyword>
<dbReference type="GO" id="GO:0005789">
    <property type="term" value="C:endoplasmic reticulum membrane"/>
    <property type="evidence" value="ECO:0007669"/>
    <property type="project" value="TreeGrafter"/>
</dbReference>
<evidence type="ECO:0000313" key="9">
    <source>
        <dbReference type="EMBL" id="ODV96557.1"/>
    </source>
</evidence>
<feature type="compositionally biased region" description="Polar residues" evidence="6">
    <location>
        <begin position="533"/>
        <end position="550"/>
    </location>
</feature>
<dbReference type="STRING" id="669874.A0A1E4TXT9"/>
<evidence type="ECO:0000259" key="8">
    <source>
        <dbReference type="PROSITE" id="PS51778"/>
    </source>
</evidence>
<feature type="region of interest" description="Disordered" evidence="6">
    <location>
        <begin position="335"/>
        <end position="364"/>
    </location>
</feature>
<feature type="compositionally biased region" description="Polar residues" evidence="6">
    <location>
        <begin position="246"/>
        <end position="290"/>
    </location>
</feature>
<feature type="region of interest" description="Disordered" evidence="6">
    <location>
        <begin position="464"/>
        <end position="502"/>
    </location>
</feature>
<feature type="compositionally biased region" description="Polar residues" evidence="6">
    <location>
        <begin position="335"/>
        <end position="351"/>
    </location>
</feature>
<gene>
    <name evidence="9" type="ORF">PACTADRAFT_32060</name>
</gene>
<keyword evidence="5 7" id="KW-0472">Membrane</keyword>
<evidence type="ECO:0000256" key="3">
    <source>
        <dbReference type="ARBA" id="ARBA00022692"/>
    </source>
</evidence>
<feature type="compositionally biased region" description="Acidic residues" evidence="6">
    <location>
        <begin position="772"/>
        <end position="784"/>
    </location>
</feature>
<dbReference type="SMART" id="SM00568">
    <property type="entry name" value="GRAM"/>
    <property type="match status" value="1"/>
</dbReference>
<protein>
    <recommendedName>
        <fullName evidence="8">VASt domain-containing protein</fullName>
    </recommendedName>
</protein>
<dbReference type="GO" id="GO:0032366">
    <property type="term" value="P:intracellular sterol transport"/>
    <property type="evidence" value="ECO:0007669"/>
    <property type="project" value="TreeGrafter"/>
</dbReference>
<dbReference type="PANTHER" id="PTHR23319">
    <property type="entry name" value="GRAM DOMAIN CONTAINING 1B, ISOFORM E"/>
    <property type="match status" value="1"/>
</dbReference>
<feature type="compositionally biased region" description="Polar residues" evidence="6">
    <location>
        <begin position="301"/>
        <end position="314"/>
    </location>
</feature>
<dbReference type="GO" id="GO:0032934">
    <property type="term" value="F:sterol binding"/>
    <property type="evidence" value="ECO:0007669"/>
    <property type="project" value="TreeGrafter"/>
</dbReference>
<proteinExistence type="inferred from homology"/>
<dbReference type="GO" id="GO:0005886">
    <property type="term" value="C:plasma membrane"/>
    <property type="evidence" value="ECO:0007669"/>
    <property type="project" value="TreeGrafter"/>
</dbReference>
<dbReference type="InterPro" id="IPR004182">
    <property type="entry name" value="GRAM"/>
</dbReference>
<dbReference type="Proteomes" id="UP000094236">
    <property type="component" value="Unassembled WGS sequence"/>
</dbReference>
<evidence type="ECO:0000256" key="1">
    <source>
        <dbReference type="ARBA" id="ARBA00004167"/>
    </source>
</evidence>
<dbReference type="InterPro" id="IPR031968">
    <property type="entry name" value="VASt"/>
</dbReference>
<dbReference type="PANTHER" id="PTHR23319:SF4">
    <property type="entry name" value="GRAM DOMAIN CONTAINING 1B, ISOFORM E"/>
    <property type="match status" value="1"/>
</dbReference>
<evidence type="ECO:0000256" key="6">
    <source>
        <dbReference type="SAM" id="MobiDB-lite"/>
    </source>
</evidence>
<dbReference type="InterPro" id="IPR011993">
    <property type="entry name" value="PH-like_dom_sf"/>
</dbReference>
<keyword evidence="4 7" id="KW-1133">Transmembrane helix</keyword>
<feature type="region of interest" description="Disordered" evidence="6">
    <location>
        <begin position="26"/>
        <end position="149"/>
    </location>
</feature>
<dbReference type="GO" id="GO:0005739">
    <property type="term" value="C:mitochondrion"/>
    <property type="evidence" value="ECO:0007669"/>
    <property type="project" value="TreeGrafter"/>
</dbReference>
<dbReference type="AlphaFoldDB" id="A0A1E4TXT9"/>
<evidence type="ECO:0000256" key="5">
    <source>
        <dbReference type="ARBA" id="ARBA00023136"/>
    </source>
</evidence>
<feature type="compositionally biased region" description="Polar residues" evidence="6">
    <location>
        <begin position="785"/>
        <end position="794"/>
    </location>
</feature>
<feature type="compositionally biased region" description="Polar residues" evidence="6">
    <location>
        <begin position="55"/>
        <end position="66"/>
    </location>
</feature>